<reference evidence="4 5" key="1">
    <citation type="journal article" date="2019" name="Int. J. Syst. Evol. Microbiol.">
        <title>The Global Catalogue of Microorganisms (GCM) 10K type strain sequencing project: providing services to taxonomists for standard genome sequencing and annotation.</title>
        <authorList>
            <consortium name="The Broad Institute Genomics Platform"/>
            <consortium name="The Broad Institute Genome Sequencing Center for Infectious Disease"/>
            <person name="Wu L."/>
            <person name="Ma J."/>
        </authorList>
    </citation>
    <scope>NUCLEOTIDE SEQUENCE [LARGE SCALE GENOMIC DNA]</scope>
    <source>
        <strain evidence="4 5">JCM 10671</strain>
    </source>
</reference>
<keyword evidence="2" id="KW-0456">Lyase</keyword>
<evidence type="ECO:0000256" key="1">
    <source>
        <dbReference type="ARBA" id="ARBA00022723"/>
    </source>
</evidence>
<keyword evidence="5" id="KW-1185">Reference proteome</keyword>
<gene>
    <name evidence="4" type="ORF">GCM10009547_15150</name>
</gene>
<dbReference type="PANTHER" id="PTHR22789">
    <property type="entry name" value="FUCULOSE PHOSPHATE ALDOLASE"/>
    <property type="match status" value="1"/>
</dbReference>
<dbReference type="Gene3D" id="3.40.225.10">
    <property type="entry name" value="Class II aldolase/adducin N-terminal domain"/>
    <property type="match status" value="1"/>
</dbReference>
<dbReference type="Pfam" id="PF00596">
    <property type="entry name" value="Aldolase_II"/>
    <property type="match status" value="1"/>
</dbReference>
<accession>A0ABN1GLY9</accession>
<evidence type="ECO:0000313" key="5">
    <source>
        <dbReference type="Proteomes" id="UP001500957"/>
    </source>
</evidence>
<sequence>MVAAGLVVGTAGNVSVRDGDVVAVTPSGLDYDRLSPADVGLHALDGTALDARHRPSSELPLHLAVYAATDAGAVVHTHSPAATALTLLVDELPAVHYYVAMFGGPVRVAPYHPFGSPELAAATAEALDGRRGALLAHHGAVTIGADVGQALELAIVLEWLADVYLRAAAAGTPRVLPPAALAQADAALAAYRAARPRPE</sequence>
<dbReference type="InterPro" id="IPR001303">
    <property type="entry name" value="Aldolase_II/adducin_N"/>
</dbReference>
<comment type="caution">
    <text evidence="4">The sequence shown here is derived from an EMBL/GenBank/DDBJ whole genome shotgun (WGS) entry which is preliminary data.</text>
</comment>
<evidence type="ECO:0000256" key="2">
    <source>
        <dbReference type="ARBA" id="ARBA00023239"/>
    </source>
</evidence>
<protein>
    <submittedName>
        <fullName evidence="4">Class II aldolase/adducin family protein</fullName>
    </submittedName>
</protein>
<name>A0ABN1GLY9_9ACTN</name>
<dbReference type="SUPFAM" id="SSF53639">
    <property type="entry name" value="AraD/HMP-PK domain-like"/>
    <property type="match status" value="1"/>
</dbReference>
<evidence type="ECO:0000259" key="3">
    <source>
        <dbReference type="SMART" id="SM01007"/>
    </source>
</evidence>
<proteinExistence type="predicted"/>
<dbReference type="SMART" id="SM01007">
    <property type="entry name" value="Aldolase_II"/>
    <property type="match status" value="1"/>
</dbReference>
<organism evidence="4 5">
    <name type="scientific">Sporichthya brevicatena</name>
    <dbReference type="NCBI Taxonomy" id="171442"/>
    <lineage>
        <taxon>Bacteria</taxon>
        <taxon>Bacillati</taxon>
        <taxon>Actinomycetota</taxon>
        <taxon>Actinomycetes</taxon>
        <taxon>Sporichthyales</taxon>
        <taxon>Sporichthyaceae</taxon>
        <taxon>Sporichthya</taxon>
    </lineage>
</organism>
<dbReference type="EMBL" id="BAAAHE010000011">
    <property type="protein sequence ID" value="GAA0614268.1"/>
    <property type="molecule type" value="Genomic_DNA"/>
</dbReference>
<keyword evidence="1" id="KW-0479">Metal-binding</keyword>
<dbReference type="PANTHER" id="PTHR22789:SF0">
    <property type="entry name" value="3-OXO-TETRONATE 4-PHOSPHATE DECARBOXYLASE-RELATED"/>
    <property type="match status" value="1"/>
</dbReference>
<dbReference type="InterPro" id="IPR050197">
    <property type="entry name" value="Aldolase_class_II_sugar_metab"/>
</dbReference>
<evidence type="ECO:0000313" key="4">
    <source>
        <dbReference type="EMBL" id="GAA0614268.1"/>
    </source>
</evidence>
<dbReference type="Proteomes" id="UP001500957">
    <property type="component" value="Unassembled WGS sequence"/>
</dbReference>
<feature type="domain" description="Class II aldolase/adducin N-terminal" evidence="3">
    <location>
        <begin position="1"/>
        <end position="165"/>
    </location>
</feature>
<dbReference type="InterPro" id="IPR036409">
    <property type="entry name" value="Aldolase_II/adducin_N_sf"/>
</dbReference>